<protein>
    <recommendedName>
        <fullName evidence="4">NusG domain-containing protein</fullName>
    </recommendedName>
</protein>
<evidence type="ECO:0000313" key="2">
    <source>
        <dbReference type="EMBL" id="MEL1251679.1"/>
    </source>
</evidence>
<name>A0ABU9II21_9SPHN</name>
<sequence length="129" mass="13650">MDSELLQLGGSLVAVLLLVGLTWLLGFRQQARLESPEEAAELIRLAPGGFEPVAVALDAKGRAAIARDRQGRLLVLVPHGNHFVARPLPEDCRPANQDGTLHISCEGRPLTLALGPAAGDWTTADSAVN</sequence>
<keyword evidence="3" id="KW-1185">Reference proteome</keyword>
<dbReference type="EMBL" id="JBBYHV010000002">
    <property type="protein sequence ID" value="MEL1251679.1"/>
    <property type="molecule type" value="Genomic_DNA"/>
</dbReference>
<dbReference type="RefSeq" id="WP_341674225.1">
    <property type="nucleotide sequence ID" value="NZ_JBBYHV010000002.1"/>
</dbReference>
<organism evidence="2 3">
    <name type="scientific">Aurantiacibacter gilvus</name>
    <dbReference type="NCBI Taxonomy" id="3139141"/>
    <lineage>
        <taxon>Bacteria</taxon>
        <taxon>Pseudomonadati</taxon>
        <taxon>Pseudomonadota</taxon>
        <taxon>Alphaproteobacteria</taxon>
        <taxon>Sphingomonadales</taxon>
        <taxon>Erythrobacteraceae</taxon>
        <taxon>Aurantiacibacter</taxon>
    </lineage>
</organism>
<evidence type="ECO:0008006" key="4">
    <source>
        <dbReference type="Google" id="ProtNLM"/>
    </source>
</evidence>
<keyword evidence="1" id="KW-0812">Transmembrane</keyword>
<proteinExistence type="predicted"/>
<accession>A0ABU9II21</accession>
<evidence type="ECO:0000256" key="1">
    <source>
        <dbReference type="SAM" id="Phobius"/>
    </source>
</evidence>
<evidence type="ECO:0000313" key="3">
    <source>
        <dbReference type="Proteomes" id="UP001497045"/>
    </source>
</evidence>
<feature type="transmembrane region" description="Helical" evidence="1">
    <location>
        <begin position="6"/>
        <end position="27"/>
    </location>
</feature>
<dbReference type="Proteomes" id="UP001497045">
    <property type="component" value="Unassembled WGS sequence"/>
</dbReference>
<gene>
    <name evidence="2" type="ORF">AAEO60_13460</name>
</gene>
<reference evidence="2 3" key="1">
    <citation type="submission" date="2024-04" db="EMBL/GenBank/DDBJ databases">
        <title>Aurantiacibacter sp. DGU6 16S ribosomal RNA gene Genome sequencing and assembly.</title>
        <authorList>
            <person name="Park S."/>
        </authorList>
    </citation>
    <scope>NUCLEOTIDE SEQUENCE [LARGE SCALE GENOMIC DNA]</scope>
    <source>
        <strain evidence="2 3">DGU6</strain>
    </source>
</reference>
<keyword evidence="1" id="KW-1133">Transmembrane helix</keyword>
<comment type="caution">
    <text evidence="2">The sequence shown here is derived from an EMBL/GenBank/DDBJ whole genome shotgun (WGS) entry which is preliminary data.</text>
</comment>
<keyword evidence="1" id="KW-0472">Membrane</keyword>